<evidence type="ECO:0000256" key="1">
    <source>
        <dbReference type="SAM" id="Phobius"/>
    </source>
</evidence>
<keyword evidence="1" id="KW-0472">Membrane</keyword>
<feature type="transmembrane region" description="Helical" evidence="1">
    <location>
        <begin position="20"/>
        <end position="39"/>
    </location>
</feature>
<keyword evidence="1" id="KW-0812">Transmembrane</keyword>
<evidence type="ECO:0000313" key="2">
    <source>
        <dbReference type="EMBL" id="MBB6073599.1"/>
    </source>
</evidence>
<accession>A0A841H7C8</accession>
<proteinExistence type="predicted"/>
<dbReference type="EMBL" id="JACHIA010000026">
    <property type="protein sequence ID" value="MBB6073599.1"/>
    <property type="molecule type" value="Genomic_DNA"/>
</dbReference>
<name>A0A841H7C8_9BACT</name>
<sequence>MEIRTEQAAAGAQGRADRVFGIIGGALMLLALVFLVRSFTGGAQDTGTRTAAAPALRILSPAPGTVADQPLSVELDAGTALTLGPMGWNADGRHLHLFVGGTELMAASTELAPVRGTVYRWTLPRLPAGATTLRLSWSGQDHRTVAEGASQTVPVTLR</sequence>
<dbReference type="AlphaFoldDB" id="A0A841H7C8"/>
<comment type="caution">
    <text evidence="2">The sequence shown here is derived from an EMBL/GenBank/DDBJ whole genome shotgun (WGS) entry which is preliminary data.</text>
</comment>
<gene>
    <name evidence="2" type="ORF">HNQ61_005270</name>
</gene>
<evidence type="ECO:0000313" key="3">
    <source>
        <dbReference type="Proteomes" id="UP000582837"/>
    </source>
</evidence>
<keyword evidence="3" id="KW-1185">Reference proteome</keyword>
<dbReference type="Proteomes" id="UP000582837">
    <property type="component" value="Unassembled WGS sequence"/>
</dbReference>
<dbReference type="RefSeq" id="WP_170034147.1">
    <property type="nucleotide sequence ID" value="NZ_JABDTL010000001.1"/>
</dbReference>
<keyword evidence="1" id="KW-1133">Transmembrane helix</keyword>
<reference evidence="2 3" key="1">
    <citation type="submission" date="2020-08" db="EMBL/GenBank/DDBJ databases">
        <title>Genomic Encyclopedia of Type Strains, Phase IV (KMG-IV): sequencing the most valuable type-strain genomes for metagenomic binning, comparative biology and taxonomic classification.</title>
        <authorList>
            <person name="Goeker M."/>
        </authorList>
    </citation>
    <scope>NUCLEOTIDE SEQUENCE [LARGE SCALE GENOMIC DNA]</scope>
    <source>
        <strain evidence="2 3">DSM 29007</strain>
    </source>
</reference>
<organism evidence="2 3">
    <name type="scientific">Longimicrobium terrae</name>
    <dbReference type="NCBI Taxonomy" id="1639882"/>
    <lineage>
        <taxon>Bacteria</taxon>
        <taxon>Pseudomonadati</taxon>
        <taxon>Gemmatimonadota</taxon>
        <taxon>Longimicrobiia</taxon>
        <taxon>Longimicrobiales</taxon>
        <taxon>Longimicrobiaceae</taxon>
        <taxon>Longimicrobium</taxon>
    </lineage>
</organism>
<protein>
    <submittedName>
        <fullName evidence="2">Uncharacterized protein</fullName>
    </submittedName>
</protein>